<organism evidence="1 2">
    <name type="scientific">Amniculicola lignicola CBS 123094</name>
    <dbReference type="NCBI Taxonomy" id="1392246"/>
    <lineage>
        <taxon>Eukaryota</taxon>
        <taxon>Fungi</taxon>
        <taxon>Dikarya</taxon>
        <taxon>Ascomycota</taxon>
        <taxon>Pezizomycotina</taxon>
        <taxon>Dothideomycetes</taxon>
        <taxon>Pleosporomycetidae</taxon>
        <taxon>Pleosporales</taxon>
        <taxon>Amniculicolaceae</taxon>
        <taxon>Amniculicola</taxon>
    </lineage>
</organism>
<dbReference type="EMBL" id="ML977683">
    <property type="protein sequence ID" value="KAF1993858.1"/>
    <property type="molecule type" value="Genomic_DNA"/>
</dbReference>
<reference evidence="1" key="1">
    <citation type="journal article" date="2020" name="Stud. Mycol.">
        <title>101 Dothideomycetes genomes: a test case for predicting lifestyles and emergence of pathogens.</title>
        <authorList>
            <person name="Haridas S."/>
            <person name="Albert R."/>
            <person name="Binder M."/>
            <person name="Bloem J."/>
            <person name="Labutti K."/>
            <person name="Salamov A."/>
            <person name="Andreopoulos B."/>
            <person name="Baker S."/>
            <person name="Barry K."/>
            <person name="Bills G."/>
            <person name="Bluhm B."/>
            <person name="Cannon C."/>
            <person name="Castanera R."/>
            <person name="Culley D."/>
            <person name="Daum C."/>
            <person name="Ezra D."/>
            <person name="Gonzalez J."/>
            <person name="Henrissat B."/>
            <person name="Kuo A."/>
            <person name="Liang C."/>
            <person name="Lipzen A."/>
            <person name="Lutzoni F."/>
            <person name="Magnuson J."/>
            <person name="Mondo S."/>
            <person name="Nolan M."/>
            <person name="Ohm R."/>
            <person name="Pangilinan J."/>
            <person name="Park H.-J."/>
            <person name="Ramirez L."/>
            <person name="Alfaro M."/>
            <person name="Sun H."/>
            <person name="Tritt A."/>
            <person name="Yoshinaga Y."/>
            <person name="Zwiers L.-H."/>
            <person name="Turgeon B."/>
            <person name="Goodwin S."/>
            <person name="Spatafora J."/>
            <person name="Crous P."/>
            <person name="Grigoriev I."/>
        </authorList>
    </citation>
    <scope>NUCLEOTIDE SEQUENCE</scope>
    <source>
        <strain evidence="1">CBS 123094</strain>
    </source>
</reference>
<dbReference type="AlphaFoldDB" id="A0A6A5VYT1"/>
<keyword evidence="2" id="KW-1185">Reference proteome</keyword>
<gene>
    <name evidence="1" type="ORF">P154DRAFT_49782</name>
</gene>
<dbReference type="Proteomes" id="UP000799779">
    <property type="component" value="Unassembled WGS sequence"/>
</dbReference>
<name>A0A6A5VYT1_9PLEO</name>
<evidence type="ECO:0000313" key="1">
    <source>
        <dbReference type="EMBL" id="KAF1993858.1"/>
    </source>
</evidence>
<proteinExistence type="predicted"/>
<sequence>MRRRIVFGRASCMRFVSVSRSPVGIASIFNIESRSVGCSGPYERRIVLIFSPNSAREDSIPWRLQHETQSSQNARKSSLGSLQRLVLTVAEFYFTWDVGSRSRVSSRLSLLLRREMLVKLRSTLPSHVDTGMQRYPQHQHLHQQPNAVQVS</sequence>
<accession>A0A6A5VYT1</accession>
<evidence type="ECO:0000313" key="2">
    <source>
        <dbReference type="Proteomes" id="UP000799779"/>
    </source>
</evidence>
<protein>
    <submittedName>
        <fullName evidence="1">Uncharacterized protein</fullName>
    </submittedName>
</protein>